<dbReference type="AlphaFoldDB" id="A0A173WFB3"/>
<dbReference type="Proteomes" id="UP000095651">
    <property type="component" value="Unassembled WGS sequence"/>
</dbReference>
<feature type="signal peptide" evidence="1">
    <location>
        <begin position="1"/>
        <end position="19"/>
    </location>
</feature>
<evidence type="ECO:0000313" key="4">
    <source>
        <dbReference type="Proteomes" id="UP000095651"/>
    </source>
</evidence>
<protein>
    <submittedName>
        <fullName evidence="3">Flavodoxin</fullName>
    </submittedName>
</protein>
<sequence length="239" mass="25678">MKKYRAVIGLVFVLMCFLAACSPQKDVAAAVKSVSSDTVPVQVKSVSGTEEETTVAQVAEPSEKSVLVAYFSCTGTTKKAAEYAADLLGADLYEIKAAEPYTEEDLNYRDSTSRTSLEQKDASVRPAISTGGFMGQDTSGSVDLSLSEYDVIFLGYPIWNGQAPRIINTFLESYDLSGKAVVPFCTSASSGIGLSAENLKGSCSESTVWYDGIRFGSAVSADDVAEWIHELVLPDRQER</sequence>
<dbReference type="Pfam" id="PF12682">
    <property type="entry name" value="Flavodoxin_4"/>
    <property type="match status" value="1"/>
</dbReference>
<keyword evidence="1" id="KW-0732">Signal</keyword>
<proteinExistence type="predicted"/>
<dbReference type="RefSeq" id="WP_055652502.1">
    <property type="nucleotide sequence ID" value="NZ_CABIXC010000001.1"/>
</dbReference>
<dbReference type="SUPFAM" id="SSF52218">
    <property type="entry name" value="Flavoproteins"/>
    <property type="match status" value="1"/>
</dbReference>
<feature type="chain" id="PRO_5038432904" evidence="1">
    <location>
        <begin position="20"/>
        <end position="239"/>
    </location>
</feature>
<evidence type="ECO:0000256" key="1">
    <source>
        <dbReference type="SAM" id="SignalP"/>
    </source>
</evidence>
<reference evidence="3 4" key="1">
    <citation type="submission" date="2015-09" db="EMBL/GenBank/DDBJ databases">
        <authorList>
            <consortium name="Pathogen Informatics"/>
        </authorList>
    </citation>
    <scope>NUCLEOTIDE SEQUENCE [LARGE SCALE GENOMIC DNA]</scope>
    <source>
        <strain evidence="3 4">2789STDY5608850</strain>
    </source>
</reference>
<dbReference type="PANTHER" id="PTHR39201">
    <property type="entry name" value="EXPORTED PROTEIN-RELATED"/>
    <property type="match status" value="1"/>
</dbReference>
<dbReference type="InterPro" id="IPR029039">
    <property type="entry name" value="Flavoprotein-like_sf"/>
</dbReference>
<dbReference type="InterPro" id="IPR008254">
    <property type="entry name" value="Flavodoxin/NO_synth"/>
</dbReference>
<feature type="domain" description="Flavodoxin-like" evidence="2">
    <location>
        <begin position="66"/>
        <end position="230"/>
    </location>
</feature>
<dbReference type="Gene3D" id="3.40.50.360">
    <property type="match status" value="1"/>
</dbReference>
<name>A0A173WFB3_9FIRM</name>
<dbReference type="GO" id="GO:0016651">
    <property type="term" value="F:oxidoreductase activity, acting on NAD(P)H"/>
    <property type="evidence" value="ECO:0007669"/>
    <property type="project" value="UniProtKB-ARBA"/>
</dbReference>
<dbReference type="EMBL" id="CYZE01000001">
    <property type="protein sequence ID" value="CUN38161.1"/>
    <property type="molecule type" value="Genomic_DNA"/>
</dbReference>
<accession>A0A173WFB3</accession>
<evidence type="ECO:0000313" key="3">
    <source>
        <dbReference type="EMBL" id="CUN38161.1"/>
    </source>
</evidence>
<dbReference type="PANTHER" id="PTHR39201:SF1">
    <property type="entry name" value="FLAVODOXIN-LIKE DOMAIN-CONTAINING PROTEIN"/>
    <property type="match status" value="1"/>
</dbReference>
<gene>
    <name evidence="3" type="ORF">ERS852407_00007</name>
</gene>
<evidence type="ECO:0000259" key="2">
    <source>
        <dbReference type="Pfam" id="PF12682"/>
    </source>
</evidence>
<organism evidence="3 4">
    <name type="scientific">Hungatella hathewayi</name>
    <dbReference type="NCBI Taxonomy" id="154046"/>
    <lineage>
        <taxon>Bacteria</taxon>
        <taxon>Bacillati</taxon>
        <taxon>Bacillota</taxon>
        <taxon>Clostridia</taxon>
        <taxon>Lachnospirales</taxon>
        <taxon>Lachnospiraceae</taxon>
        <taxon>Hungatella</taxon>
    </lineage>
</organism>
<dbReference type="PROSITE" id="PS51257">
    <property type="entry name" value="PROKAR_LIPOPROTEIN"/>
    <property type="match status" value="1"/>
</dbReference>
<dbReference type="GO" id="GO:0010181">
    <property type="term" value="F:FMN binding"/>
    <property type="evidence" value="ECO:0007669"/>
    <property type="project" value="InterPro"/>
</dbReference>